<dbReference type="Pfam" id="PF00571">
    <property type="entry name" value="CBS"/>
    <property type="match status" value="2"/>
</dbReference>
<evidence type="ECO:0000256" key="7">
    <source>
        <dbReference type="ARBA" id="ARBA00023122"/>
    </source>
</evidence>
<reference evidence="14 15" key="1">
    <citation type="journal article" date="2023" name="Sci. Data">
        <title>Genome assembly of the Korean intertidal mud-creeper Batillaria attramentaria.</title>
        <authorList>
            <person name="Patra A.K."/>
            <person name="Ho P.T."/>
            <person name="Jun S."/>
            <person name="Lee S.J."/>
            <person name="Kim Y."/>
            <person name="Won Y.J."/>
        </authorList>
    </citation>
    <scope>NUCLEOTIDE SEQUENCE [LARGE SCALE GENOMIC DNA]</scope>
    <source>
        <strain evidence="14">Wonlab-2016</strain>
    </source>
</reference>
<feature type="region of interest" description="Disordered" evidence="12">
    <location>
        <begin position="31"/>
        <end position="92"/>
    </location>
</feature>
<keyword evidence="3 11" id="KW-0812">Transmembrane</keyword>
<gene>
    <name evidence="14" type="ORF">BaRGS_00016539</name>
</gene>
<comment type="caution">
    <text evidence="11">Lacks conserved residue(s) required for the propagation of feature annotation.</text>
</comment>
<keyword evidence="8 11" id="KW-0472">Membrane</keyword>
<dbReference type="InterPro" id="IPR001807">
    <property type="entry name" value="ClC"/>
</dbReference>
<evidence type="ECO:0000259" key="13">
    <source>
        <dbReference type="PROSITE" id="PS51371"/>
    </source>
</evidence>
<keyword evidence="5 11" id="KW-1133">Transmembrane helix</keyword>
<comment type="subcellular location">
    <subcellularLocation>
        <location evidence="1 11">Membrane</location>
        <topology evidence="1 11">Multi-pass membrane protein</topology>
    </subcellularLocation>
</comment>
<sequence>MVIVQFFPPPLDNSGDPCYWICTPNTMDSDAGVTRHLQSDESTDSTNGSSQLRHRTHPQSTDGAGGDNGAAPLWDSAGRRPRSISKYGSSAKAPDDDNVFYVNDDNYGAFTAGRDYEPIYITHKYTEKEKETLAGFESLDYLPPHSHVYKHWIKRQMVSRLQLDRWLMMGMIGFVIGLMGFFMHQLIEQIVDFKWDTIEDLIDDENMGLAWLFSVGYSVAFVLFSAALVIFWRPSAGGSGVPEVTGFLNGTRIRHIFSIQTMVAKFFSCVAAIGSGMPVGPEGPMIHLGALVGAGVSQFRSETLNFKLPFFERFRNSEDRRNFISAGAAAGVASAFGSPIGGLLFSMEEVSSFWTTTLSWQIFFCCMVSTFTTDLFNSAFEGFRYMGDFGQFKTMRYILFNIDKGVDVNILMFIPTVLLGVLGGGFGAFFTILNLKVQRLRKRILSGMTVKWKQSIVRLAEPAILMVLVATASLFLPDAFSCTQYTCVPPNSTEIREGCINSTTSPYHVDIGAVVPYTCPSGSIYQQNGTWATNGTYSELASLLFGTTEQAVRLLFSRSTHVMFNYGALSVAFVFYYLFTCLACGTALASGILVPMLLIGGIYGRMVGLGMVSLFGVHTDKTSYWKWMDPGAFALIGAASFFGGVTRLTMAVTVIMMELTNDVQVLLPVMVSVMVAKWIGDFFTHPIFHAVLEMKCIPFLESDPRVTIMGKSIKLELYTVKNVMTSPVVTVCERASVQELAAIMLNTCHGGFPVLHIKANGKGRFIGIITRLELMVLLSKEDLFEESDGNGPSDISHDVNWVEFEELLIDKLANPEAKADMLKRYIEEDRYKNKYLDLTYYYNQSAFSIPEQFSLQRTYVLFRTLGLRHLTVVDKHNEVTGIVTRKDLMGFNMVERLSEVMQVELDKLEHGTELQHSDDVGVAGDPDSVVLNSV</sequence>
<feature type="transmembrane region" description="Helical" evidence="11">
    <location>
        <begin position="563"/>
        <end position="585"/>
    </location>
</feature>
<evidence type="ECO:0000256" key="9">
    <source>
        <dbReference type="ARBA" id="ARBA00023214"/>
    </source>
</evidence>
<dbReference type="PROSITE" id="PS51371">
    <property type="entry name" value="CBS"/>
    <property type="match status" value="2"/>
</dbReference>
<feature type="domain" description="CBS" evidence="13">
    <location>
        <begin position="724"/>
        <end position="786"/>
    </location>
</feature>
<dbReference type="SUPFAM" id="SSF81340">
    <property type="entry name" value="Clc chloride channel"/>
    <property type="match status" value="1"/>
</dbReference>
<dbReference type="Gene3D" id="3.10.580.10">
    <property type="entry name" value="CBS-domain"/>
    <property type="match status" value="2"/>
</dbReference>
<dbReference type="Pfam" id="PF00654">
    <property type="entry name" value="Voltage_CLC"/>
    <property type="match status" value="1"/>
</dbReference>
<comment type="caution">
    <text evidence="14">The sequence shown here is derived from an EMBL/GenBank/DDBJ whole genome shotgun (WGS) entry which is preliminary data.</text>
</comment>
<dbReference type="PANTHER" id="PTHR11689">
    <property type="entry name" value="CHLORIDE CHANNEL PROTEIN CLC FAMILY MEMBER"/>
    <property type="match status" value="1"/>
</dbReference>
<keyword evidence="6 11" id="KW-0406">Ion transport</keyword>
<evidence type="ECO:0000256" key="6">
    <source>
        <dbReference type="ARBA" id="ARBA00023065"/>
    </source>
</evidence>
<dbReference type="PRINTS" id="PR00762">
    <property type="entry name" value="CLCHANNEL"/>
</dbReference>
<dbReference type="Gene3D" id="1.10.3080.10">
    <property type="entry name" value="Clc chloride channel"/>
    <property type="match status" value="1"/>
</dbReference>
<keyword evidence="2 11" id="KW-0813">Transport</keyword>
<protein>
    <recommendedName>
        <fullName evidence="11">Chloride channel protein</fullName>
    </recommendedName>
</protein>
<evidence type="ECO:0000256" key="4">
    <source>
        <dbReference type="ARBA" id="ARBA00022737"/>
    </source>
</evidence>
<evidence type="ECO:0000256" key="10">
    <source>
        <dbReference type="PROSITE-ProRule" id="PRU00703"/>
    </source>
</evidence>
<evidence type="ECO:0000256" key="11">
    <source>
        <dbReference type="RuleBase" id="RU361221"/>
    </source>
</evidence>
<feature type="transmembrane region" description="Helical" evidence="11">
    <location>
        <begin position="166"/>
        <end position="187"/>
    </location>
</feature>
<evidence type="ECO:0000313" key="15">
    <source>
        <dbReference type="Proteomes" id="UP001519460"/>
    </source>
</evidence>
<feature type="domain" description="CBS" evidence="13">
    <location>
        <begin position="842"/>
        <end position="899"/>
    </location>
</feature>
<dbReference type="InterPro" id="IPR014743">
    <property type="entry name" value="Cl-channel_core"/>
</dbReference>
<feature type="transmembrane region" description="Helical" evidence="11">
    <location>
        <begin position="592"/>
        <end position="612"/>
    </location>
</feature>
<evidence type="ECO:0000256" key="3">
    <source>
        <dbReference type="ARBA" id="ARBA00022692"/>
    </source>
</evidence>
<dbReference type="InterPro" id="IPR046342">
    <property type="entry name" value="CBS_dom_sf"/>
</dbReference>
<dbReference type="InterPro" id="IPR000644">
    <property type="entry name" value="CBS_dom"/>
</dbReference>
<keyword evidence="9 11" id="KW-0868">Chloride</keyword>
<evidence type="ECO:0000256" key="8">
    <source>
        <dbReference type="ARBA" id="ARBA00023136"/>
    </source>
</evidence>
<feature type="transmembrane region" description="Helical" evidence="11">
    <location>
        <begin position="410"/>
        <end position="435"/>
    </location>
</feature>
<dbReference type="InterPro" id="IPR051280">
    <property type="entry name" value="Cl-channel/antiporter"/>
</dbReference>
<feature type="transmembrane region" description="Helical" evidence="11">
    <location>
        <begin position="323"/>
        <end position="345"/>
    </location>
</feature>
<evidence type="ECO:0000313" key="14">
    <source>
        <dbReference type="EMBL" id="KAK7492242.1"/>
    </source>
</evidence>
<dbReference type="AlphaFoldDB" id="A0ABD0KYE5"/>
<comment type="similarity">
    <text evidence="11">Belongs to the chloride channel (TC 2.A.49) family.</text>
</comment>
<dbReference type="SMART" id="SM00116">
    <property type="entry name" value="CBS"/>
    <property type="match status" value="2"/>
</dbReference>
<feature type="transmembrane region" description="Helical" evidence="11">
    <location>
        <begin position="663"/>
        <end position="680"/>
    </location>
</feature>
<proteinExistence type="inferred from homology"/>
<feature type="transmembrane region" description="Helical" evidence="11">
    <location>
        <begin position="207"/>
        <end position="232"/>
    </location>
</feature>
<evidence type="ECO:0000256" key="5">
    <source>
        <dbReference type="ARBA" id="ARBA00022989"/>
    </source>
</evidence>
<dbReference type="GO" id="GO:0005254">
    <property type="term" value="F:chloride channel activity"/>
    <property type="evidence" value="ECO:0007669"/>
    <property type="project" value="UniProtKB-UniRule"/>
</dbReference>
<dbReference type="EMBL" id="JACVVK020000105">
    <property type="protein sequence ID" value="KAK7492242.1"/>
    <property type="molecule type" value="Genomic_DNA"/>
</dbReference>
<dbReference type="CDD" id="cd04591">
    <property type="entry name" value="CBS_pair_voltage-gated_CLC_euk_bac"/>
    <property type="match status" value="1"/>
</dbReference>
<evidence type="ECO:0000256" key="2">
    <source>
        <dbReference type="ARBA" id="ARBA00022448"/>
    </source>
</evidence>
<feature type="transmembrane region" description="Helical" evidence="11">
    <location>
        <begin position="632"/>
        <end position="656"/>
    </location>
</feature>
<dbReference type="Proteomes" id="UP001519460">
    <property type="component" value="Unassembled WGS sequence"/>
</dbReference>
<feature type="transmembrane region" description="Helical" evidence="11">
    <location>
        <begin position="456"/>
        <end position="476"/>
    </location>
</feature>
<keyword evidence="7 10" id="KW-0129">CBS domain</keyword>
<keyword evidence="15" id="KW-1185">Reference proteome</keyword>
<dbReference type="GO" id="GO:0016020">
    <property type="term" value="C:membrane"/>
    <property type="evidence" value="ECO:0007669"/>
    <property type="project" value="UniProtKB-SubCell"/>
</dbReference>
<organism evidence="14 15">
    <name type="scientific">Batillaria attramentaria</name>
    <dbReference type="NCBI Taxonomy" id="370345"/>
    <lineage>
        <taxon>Eukaryota</taxon>
        <taxon>Metazoa</taxon>
        <taxon>Spiralia</taxon>
        <taxon>Lophotrochozoa</taxon>
        <taxon>Mollusca</taxon>
        <taxon>Gastropoda</taxon>
        <taxon>Caenogastropoda</taxon>
        <taxon>Sorbeoconcha</taxon>
        <taxon>Cerithioidea</taxon>
        <taxon>Batillariidae</taxon>
        <taxon>Batillaria</taxon>
    </lineage>
</organism>
<evidence type="ECO:0000256" key="1">
    <source>
        <dbReference type="ARBA" id="ARBA00004141"/>
    </source>
</evidence>
<accession>A0ABD0KYE5</accession>
<dbReference type="SUPFAM" id="SSF54631">
    <property type="entry name" value="CBS-domain pair"/>
    <property type="match status" value="1"/>
</dbReference>
<keyword evidence="4" id="KW-0677">Repeat</keyword>
<dbReference type="PANTHER" id="PTHR11689:SF89">
    <property type="entry name" value="CHLORIDE CHANNEL PROTEIN"/>
    <property type="match status" value="1"/>
</dbReference>
<evidence type="ECO:0000256" key="12">
    <source>
        <dbReference type="SAM" id="MobiDB-lite"/>
    </source>
</evidence>
<name>A0ABD0KYE5_9CAEN</name>